<evidence type="ECO:0000313" key="8">
    <source>
        <dbReference type="EMBL" id="CAA0821374.1"/>
    </source>
</evidence>
<evidence type="ECO:0000256" key="3">
    <source>
        <dbReference type="ARBA" id="ARBA00023125"/>
    </source>
</evidence>
<dbReference type="InterPro" id="IPR044822">
    <property type="entry name" value="Myb_DNA-bind_4"/>
</dbReference>
<dbReference type="PANTHER" id="PTHR21654:SF84">
    <property type="entry name" value="SI:DKEY-66I24.7"/>
    <property type="match status" value="1"/>
</dbReference>
<feature type="region of interest" description="Disordered" evidence="6">
    <location>
        <begin position="151"/>
        <end position="228"/>
    </location>
</feature>
<protein>
    <submittedName>
        <fullName evidence="8">Trihelix transcription factor GT-3b</fullName>
    </submittedName>
</protein>
<name>A0A9N7N3K3_STRHE</name>
<feature type="region of interest" description="Disordered" evidence="6">
    <location>
        <begin position="286"/>
        <end position="306"/>
    </location>
</feature>
<feature type="compositionally biased region" description="Basic and acidic residues" evidence="6">
    <location>
        <begin position="209"/>
        <end position="218"/>
    </location>
</feature>
<accession>A0A9N7N3K3</accession>
<evidence type="ECO:0000256" key="5">
    <source>
        <dbReference type="ARBA" id="ARBA00023242"/>
    </source>
</evidence>
<evidence type="ECO:0000259" key="7">
    <source>
        <dbReference type="PROSITE" id="PS50090"/>
    </source>
</evidence>
<dbReference type="InterPro" id="IPR001005">
    <property type="entry name" value="SANT/Myb"/>
</dbReference>
<dbReference type="Pfam" id="PF13837">
    <property type="entry name" value="Myb_DNA-bind_4"/>
    <property type="match status" value="1"/>
</dbReference>
<dbReference type="EMBL" id="CACSLK010020742">
    <property type="protein sequence ID" value="CAA0821374.1"/>
    <property type="molecule type" value="Genomic_DNA"/>
</dbReference>
<keyword evidence="9" id="KW-1185">Reference proteome</keyword>
<feature type="region of interest" description="Disordered" evidence="6">
    <location>
        <begin position="1"/>
        <end position="20"/>
    </location>
</feature>
<feature type="compositionally biased region" description="Acidic residues" evidence="6">
    <location>
        <begin position="177"/>
        <end position="187"/>
    </location>
</feature>
<keyword evidence="4" id="KW-0804">Transcription</keyword>
<dbReference type="Gene3D" id="1.10.10.60">
    <property type="entry name" value="Homeodomain-like"/>
    <property type="match status" value="1"/>
</dbReference>
<evidence type="ECO:0000256" key="2">
    <source>
        <dbReference type="ARBA" id="ARBA00023015"/>
    </source>
</evidence>
<proteinExistence type="predicted"/>
<sequence>MYNNAGKYVGSHGPSSSSAAAAAGGASIPYHLLHHQIMIPFSSGGGVAGDDDFSRRDERFPQWGNQETRDLIEIRAQFEVELAAEERDKNLWEAVANGMRVKGYWRTPDQCKAKWKDLVSRYKEHEASAADNNIRHCPFFDELHTIFTSRSNLTQPPFTNSSNNPANARENQSLEEFSQEPDNEQETEPEHSPKTRIPPKRKPIREKRQKTAENENHPKPFHRNTNSNENALHSFHEMMRTFIVSQQRMDMQWMESMEKNAKERELLEDEWRKKMEGLERERLMMESTFREREEQRRLKEESRAEKRDELFTMLLNKLVRENNL</sequence>
<dbReference type="GO" id="GO:0003677">
    <property type="term" value="F:DNA binding"/>
    <property type="evidence" value="ECO:0007669"/>
    <property type="project" value="UniProtKB-KW"/>
</dbReference>
<dbReference type="Proteomes" id="UP001153555">
    <property type="component" value="Unassembled WGS sequence"/>
</dbReference>
<dbReference type="OrthoDB" id="691673at2759"/>
<feature type="domain" description="Myb-like" evidence="7">
    <location>
        <begin position="55"/>
        <end position="119"/>
    </location>
</feature>
<evidence type="ECO:0000313" key="9">
    <source>
        <dbReference type="Proteomes" id="UP001153555"/>
    </source>
</evidence>
<dbReference type="GO" id="GO:0006355">
    <property type="term" value="P:regulation of DNA-templated transcription"/>
    <property type="evidence" value="ECO:0007669"/>
    <property type="project" value="UniProtKB-ARBA"/>
</dbReference>
<evidence type="ECO:0000256" key="4">
    <source>
        <dbReference type="ARBA" id="ARBA00023163"/>
    </source>
</evidence>
<dbReference type="PANTHER" id="PTHR21654">
    <property type="entry name" value="FI21293P1"/>
    <property type="match status" value="1"/>
</dbReference>
<keyword evidence="2" id="KW-0805">Transcription regulation</keyword>
<dbReference type="PROSITE" id="PS50090">
    <property type="entry name" value="MYB_LIKE"/>
    <property type="match status" value="1"/>
</dbReference>
<comment type="caution">
    <text evidence="8">The sequence shown here is derived from an EMBL/GenBank/DDBJ whole genome shotgun (WGS) entry which is preliminary data.</text>
</comment>
<dbReference type="CDD" id="cd12203">
    <property type="entry name" value="GT1"/>
    <property type="match status" value="1"/>
</dbReference>
<feature type="compositionally biased region" description="Basic residues" evidence="6">
    <location>
        <begin position="197"/>
        <end position="208"/>
    </location>
</feature>
<comment type="subcellular location">
    <subcellularLocation>
        <location evidence="1">Nucleus</location>
    </subcellularLocation>
</comment>
<gene>
    <name evidence="8" type="ORF">SHERM_19376</name>
</gene>
<dbReference type="SMART" id="SM00717">
    <property type="entry name" value="SANT"/>
    <property type="match status" value="1"/>
</dbReference>
<organism evidence="8 9">
    <name type="scientific">Striga hermonthica</name>
    <name type="common">Purple witchweed</name>
    <name type="synonym">Buchnera hermonthica</name>
    <dbReference type="NCBI Taxonomy" id="68872"/>
    <lineage>
        <taxon>Eukaryota</taxon>
        <taxon>Viridiplantae</taxon>
        <taxon>Streptophyta</taxon>
        <taxon>Embryophyta</taxon>
        <taxon>Tracheophyta</taxon>
        <taxon>Spermatophyta</taxon>
        <taxon>Magnoliopsida</taxon>
        <taxon>eudicotyledons</taxon>
        <taxon>Gunneridae</taxon>
        <taxon>Pentapetalae</taxon>
        <taxon>asterids</taxon>
        <taxon>lamiids</taxon>
        <taxon>Lamiales</taxon>
        <taxon>Orobanchaceae</taxon>
        <taxon>Buchnereae</taxon>
        <taxon>Striga</taxon>
    </lineage>
</organism>
<dbReference type="AlphaFoldDB" id="A0A9N7N3K3"/>
<reference evidence="8" key="1">
    <citation type="submission" date="2019-12" db="EMBL/GenBank/DDBJ databases">
        <authorList>
            <person name="Scholes J."/>
        </authorList>
    </citation>
    <scope>NUCLEOTIDE SEQUENCE</scope>
</reference>
<keyword evidence="3" id="KW-0238">DNA-binding</keyword>
<evidence type="ECO:0000256" key="1">
    <source>
        <dbReference type="ARBA" id="ARBA00004123"/>
    </source>
</evidence>
<dbReference type="GO" id="GO:0005634">
    <property type="term" value="C:nucleus"/>
    <property type="evidence" value="ECO:0007669"/>
    <property type="project" value="UniProtKB-SubCell"/>
</dbReference>
<feature type="compositionally biased region" description="Low complexity" evidence="6">
    <location>
        <begin position="10"/>
        <end position="20"/>
    </location>
</feature>
<dbReference type="FunFam" id="1.10.10.60:FF:000032">
    <property type="entry name" value="Zinc finger and SCAN domain-containing 20"/>
    <property type="match status" value="1"/>
</dbReference>
<keyword evidence="5" id="KW-0539">Nucleus</keyword>
<evidence type="ECO:0000256" key="6">
    <source>
        <dbReference type="SAM" id="MobiDB-lite"/>
    </source>
</evidence>
<feature type="compositionally biased region" description="Polar residues" evidence="6">
    <location>
        <begin position="151"/>
        <end position="176"/>
    </location>
</feature>